<keyword evidence="2" id="KW-1185">Reference proteome</keyword>
<accession>A0A1I0P1V5</accession>
<evidence type="ECO:0000313" key="2">
    <source>
        <dbReference type="Proteomes" id="UP000199701"/>
    </source>
</evidence>
<name>A0A1I0P1V5_9FIRM</name>
<protein>
    <submittedName>
        <fullName evidence="1">Uncharacterized protein</fullName>
    </submittedName>
</protein>
<organism evidence="1 2">
    <name type="scientific">[Clostridium] fimetarium</name>
    <dbReference type="NCBI Taxonomy" id="99656"/>
    <lineage>
        <taxon>Bacteria</taxon>
        <taxon>Bacillati</taxon>
        <taxon>Bacillota</taxon>
        <taxon>Clostridia</taxon>
        <taxon>Lachnospirales</taxon>
        <taxon>Lachnospiraceae</taxon>
    </lineage>
</organism>
<reference evidence="1 2" key="1">
    <citation type="submission" date="2016-10" db="EMBL/GenBank/DDBJ databases">
        <authorList>
            <person name="de Groot N.N."/>
        </authorList>
    </citation>
    <scope>NUCLEOTIDE SEQUENCE [LARGE SCALE GENOMIC DNA]</scope>
    <source>
        <strain evidence="1 2">DSM 9179</strain>
    </source>
</reference>
<proteinExistence type="predicted"/>
<sequence>MIKGRQNVDGLLFWDYYCRQIICIINMNMLYLPIYGDEITKLKAFDS</sequence>
<gene>
    <name evidence="1" type="ORF">SAMN05421659_10480</name>
</gene>
<evidence type="ECO:0000313" key="1">
    <source>
        <dbReference type="EMBL" id="SEW07963.1"/>
    </source>
</evidence>
<dbReference type="EMBL" id="FOJI01000004">
    <property type="protein sequence ID" value="SEW07963.1"/>
    <property type="molecule type" value="Genomic_DNA"/>
</dbReference>
<dbReference type="Proteomes" id="UP000199701">
    <property type="component" value="Unassembled WGS sequence"/>
</dbReference>
<dbReference type="STRING" id="99656.SAMN05421659_10480"/>
<dbReference type="AlphaFoldDB" id="A0A1I0P1V5"/>